<evidence type="ECO:0000256" key="4">
    <source>
        <dbReference type="ARBA" id="ARBA00022989"/>
    </source>
</evidence>
<name>A0A2P8CJH5_9BACT</name>
<evidence type="ECO:0000256" key="6">
    <source>
        <dbReference type="SAM" id="Phobius"/>
    </source>
</evidence>
<feature type="transmembrane region" description="Helical" evidence="6">
    <location>
        <begin position="157"/>
        <end position="174"/>
    </location>
</feature>
<organism evidence="9 10">
    <name type="scientific">Prolixibacter denitrificans</name>
    <dbReference type="NCBI Taxonomy" id="1541063"/>
    <lineage>
        <taxon>Bacteria</taxon>
        <taxon>Pseudomonadati</taxon>
        <taxon>Bacteroidota</taxon>
        <taxon>Bacteroidia</taxon>
        <taxon>Marinilabiliales</taxon>
        <taxon>Prolixibacteraceae</taxon>
        <taxon>Prolixibacter</taxon>
    </lineage>
</organism>
<keyword evidence="4 6" id="KW-1133">Transmembrane helix</keyword>
<reference evidence="9 10" key="1">
    <citation type="submission" date="2018-03" db="EMBL/GenBank/DDBJ databases">
        <title>Genomic Encyclopedia of Archaeal and Bacterial Type Strains, Phase II (KMG-II): from individual species to whole genera.</title>
        <authorList>
            <person name="Goeker M."/>
        </authorList>
    </citation>
    <scope>NUCLEOTIDE SEQUENCE [LARGE SCALE GENOMIC DNA]</scope>
    <source>
        <strain evidence="9 10">DSM 27267</strain>
    </source>
</reference>
<keyword evidence="2" id="KW-1003">Cell membrane</keyword>
<evidence type="ECO:0000256" key="5">
    <source>
        <dbReference type="ARBA" id="ARBA00023136"/>
    </source>
</evidence>
<feature type="transmembrane region" description="Helical" evidence="6">
    <location>
        <begin position="245"/>
        <end position="264"/>
    </location>
</feature>
<dbReference type="OrthoDB" id="9811486at2"/>
<gene>
    <name evidence="9" type="ORF">CLV93_10169</name>
    <name evidence="8" type="ORF">JCM18694_39050</name>
</gene>
<evidence type="ECO:0000313" key="10">
    <source>
        <dbReference type="Proteomes" id="UP000240621"/>
    </source>
</evidence>
<dbReference type="InterPro" id="IPR000620">
    <property type="entry name" value="EamA_dom"/>
</dbReference>
<dbReference type="InterPro" id="IPR050638">
    <property type="entry name" value="AA-Vitamin_Transporters"/>
</dbReference>
<dbReference type="SUPFAM" id="SSF103481">
    <property type="entry name" value="Multidrug resistance efflux transporter EmrE"/>
    <property type="match status" value="2"/>
</dbReference>
<evidence type="ECO:0000313" key="11">
    <source>
        <dbReference type="Proteomes" id="UP000396862"/>
    </source>
</evidence>
<feature type="transmembrane region" description="Helical" evidence="6">
    <location>
        <begin position="215"/>
        <end position="233"/>
    </location>
</feature>
<keyword evidence="3 6" id="KW-0812">Transmembrane</keyword>
<keyword evidence="5 6" id="KW-0472">Membrane</keyword>
<evidence type="ECO:0000256" key="2">
    <source>
        <dbReference type="ARBA" id="ARBA00022475"/>
    </source>
</evidence>
<protein>
    <submittedName>
        <fullName evidence="9">EamA domain-containing membrane protein RarD</fullName>
    </submittedName>
</protein>
<evidence type="ECO:0000313" key="9">
    <source>
        <dbReference type="EMBL" id="PSK85117.1"/>
    </source>
</evidence>
<evidence type="ECO:0000256" key="1">
    <source>
        <dbReference type="ARBA" id="ARBA00004651"/>
    </source>
</evidence>
<feature type="transmembrane region" description="Helical" evidence="6">
    <location>
        <begin position="35"/>
        <end position="56"/>
    </location>
</feature>
<evidence type="ECO:0000256" key="3">
    <source>
        <dbReference type="ARBA" id="ARBA00022692"/>
    </source>
</evidence>
<feature type="domain" description="EamA" evidence="7">
    <location>
        <begin position="156"/>
        <end position="294"/>
    </location>
</feature>
<dbReference type="PANTHER" id="PTHR32322">
    <property type="entry name" value="INNER MEMBRANE TRANSPORTER"/>
    <property type="match status" value="1"/>
</dbReference>
<comment type="subcellular location">
    <subcellularLocation>
        <location evidence="1">Cell membrane</location>
        <topology evidence="1">Multi-pass membrane protein</topology>
    </subcellularLocation>
</comment>
<dbReference type="Pfam" id="PF00892">
    <property type="entry name" value="EamA"/>
    <property type="match status" value="2"/>
</dbReference>
<feature type="transmembrane region" description="Helical" evidence="6">
    <location>
        <begin position="68"/>
        <end position="86"/>
    </location>
</feature>
<sequence>MTPNTTKGVLLAMTTAFLWGFLAIALKVASTMVDSYTIVWFRFTIAFLALFSFFLFRNREMLRILIKPPFILVVAALALGWNYLGFMQGVSYTSPGNAQVIIQLGPVLLALAGIIIYKEKLSKRQIIGFVVASVGFLLFYRQQLITMLGKEADFNTGVLWIVSGAFAWSIYAVFQKKLVQTHDAQAMNMFIYGLPALLFMPAAKFDHLATLTPSWWILLIFLAANTLIAYGTLGAAFKYIEANKISIIVAMNPIITFITMAILSEQHVSWIPPENISPQGYLAAILVLTGAVLVVKRKRKKV</sequence>
<dbReference type="RefSeq" id="WP_106540187.1">
    <property type="nucleotide sequence ID" value="NZ_BLAU01000001.1"/>
</dbReference>
<dbReference type="InterPro" id="IPR037185">
    <property type="entry name" value="EmrE-like"/>
</dbReference>
<feature type="domain" description="EamA" evidence="7">
    <location>
        <begin position="7"/>
        <end position="140"/>
    </location>
</feature>
<feature type="transmembrane region" description="Helical" evidence="6">
    <location>
        <begin position="276"/>
        <end position="295"/>
    </location>
</feature>
<feature type="transmembrane region" description="Helical" evidence="6">
    <location>
        <begin position="186"/>
        <end position="203"/>
    </location>
</feature>
<evidence type="ECO:0000313" key="8">
    <source>
        <dbReference type="EMBL" id="GET23659.1"/>
    </source>
</evidence>
<dbReference type="EMBL" id="PYGC01000001">
    <property type="protein sequence ID" value="PSK85117.1"/>
    <property type="molecule type" value="Genomic_DNA"/>
</dbReference>
<dbReference type="AlphaFoldDB" id="A0A2P8CJH5"/>
<dbReference type="EMBL" id="BLAU01000001">
    <property type="protein sequence ID" value="GET23659.1"/>
    <property type="molecule type" value="Genomic_DNA"/>
</dbReference>
<accession>A0A2P8CJH5</accession>
<feature type="transmembrane region" description="Helical" evidence="6">
    <location>
        <begin position="98"/>
        <end position="117"/>
    </location>
</feature>
<feature type="transmembrane region" description="Helical" evidence="6">
    <location>
        <begin position="126"/>
        <end position="145"/>
    </location>
</feature>
<proteinExistence type="predicted"/>
<dbReference type="PANTHER" id="PTHR32322:SF18">
    <property type="entry name" value="S-ADENOSYLMETHIONINE_S-ADENOSYLHOMOCYSTEINE TRANSPORTER"/>
    <property type="match status" value="1"/>
</dbReference>
<dbReference type="GO" id="GO:0005886">
    <property type="term" value="C:plasma membrane"/>
    <property type="evidence" value="ECO:0007669"/>
    <property type="project" value="UniProtKB-SubCell"/>
</dbReference>
<comment type="caution">
    <text evidence="9">The sequence shown here is derived from an EMBL/GenBank/DDBJ whole genome shotgun (WGS) entry which is preliminary data.</text>
</comment>
<dbReference type="Proteomes" id="UP000240621">
    <property type="component" value="Unassembled WGS sequence"/>
</dbReference>
<keyword evidence="11" id="KW-1185">Reference proteome</keyword>
<evidence type="ECO:0000259" key="7">
    <source>
        <dbReference type="Pfam" id="PF00892"/>
    </source>
</evidence>
<dbReference type="Proteomes" id="UP000396862">
    <property type="component" value="Unassembled WGS sequence"/>
</dbReference>
<reference evidence="8 11" key="2">
    <citation type="submission" date="2019-10" db="EMBL/GenBank/DDBJ databases">
        <title>Prolixibacter strains distinguished by the presence of nitrate reductase genes were adept at nitrate-dependent anaerobic corrosion of metallic iron and carbon steel.</title>
        <authorList>
            <person name="Iino T."/>
            <person name="Shono N."/>
            <person name="Ito K."/>
            <person name="Nakamura R."/>
            <person name="Sueoka K."/>
            <person name="Harayama S."/>
            <person name="Ohkuma M."/>
        </authorList>
    </citation>
    <scope>NUCLEOTIDE SEQUENCE [LARGE SCALE GENOMIC DNA]</scope>
    <source>
        <strain evidence="8 11">MIC1-1</strain>
    </source>
</reference>